<dbReference type="EMBL" id="JBBPBM010000013">
    <property type="protein sequence ID" value="KAK8562108.1"/>
    <property type="molecule type" value="Genomic_DNA"/>
</dbReference>
<evidence type="ECO:0000313" key="3">
    <source>
        <dbReference type="Proteomes" id="UP001472677"/>
    </source>
</evidence>
<dbReference type="Proteomes" id="UP001472677">
    <property type="component" value="Unassembled WGS sequence"/>
</dbReference>
<evidence type="ECO:0000256" key="1">
    <source>
        <dbReference type="SAM" id="MobiDB-lite"/>
    </source>
</evidence>
<protein>
    <submittedName>
        <fullName evidence="2">Uncharacterized protein</fullName>
    </submittedName>
</protein>
<feature type="region of interest" description="Disordered" evidence="1">
    <location>
        <begin position="89"/>
        <end position="123"/>
    </location>
</feature>
<comment type="caution">
    <text evidence="2">The sequence shown here is derived from an EMBL/GenBank/DDBJ whole genome shotgun (WGS) entry which is preliminary data.</text>
</comment>
<keyword evidence="3" id="KW-1185">Reference proteome</keyword>
<gene>
    <name evidence="2" type="ORF">V6N12_049159</name>
</gene>
<feature type="compositionally biased region" description="Polar residues" evidence="1">
    <location>
        <begin position="25"/>
        <end position="46"/>
    </location>
</feature>
<name>A0ABR2EJD2_9ROSI</name>
<sequence length="123" mass="13191">MSIPVTEKLEFLSQDCTVSDIDMDSITSSPENLTAPNQRSVAQSSHVDVPHRSSVVVNSTSELSLLSHSHSERPVSSVAIPRQTIFTGRLTSPSLTGHPSLPTTSPNSKSLRFNSSSGKLAQF</sequence>
<feature type="region of interest" description="Disordered" evidence="1">
    <location>
        <begin position="22"/>
        <end position="51"/>
    </location>
</feature>
<reference evidence="2 3" key="1">
    <citation type="journal article" date="2024" name="G3 (Bethesda)">
        <title>Genome assembly of Hibiscus sabdariffa L. provides insights into metabolisms of medicinal natural products.</title>
        <authorList>
            <person name="Kim T."/>
        </authorList>
    </citation>
    <scope>NUCLEOTIDE SEQUENCE [LARGE SCALE GENOMIC DNA]</scope>
    <source>
        <strain evidence="2">TK-2024</strain>
        <tissue evidence="2">Old leaves</tissue>
    </source>
</reference>
<proteinExistence type="predicted"/>
<evidence type="ECO:0000313" key="2">
    <source>
        <dbReference type="EMBL" id="KAK8562108.1"/>
    </source>
</evidence>
<accession>A0ABR2EJD2</accession>
<organism evidence="2 3">
    <name type="scientific">Hibiscus sabdariffa</name>
    <name type="common">roselle</name>
    <dbReference type="NCBI Taxonomy" id="183260"/>
    <lineage>
        <taxon>Eukaryota</taxon>
        <taxon>Viridiplantae</taxon>
        <taxon>Streptophyta</taxon>
        <taxon>Embryophyta</taxon>
        <taxon>Tracheophyta</taxon>
        <taxon>Spermatophyta</taxon>
        <taxon>Magnoliopsida</taxon>
        <taxon>eudicotyledons</taxon>
        <taxon>Gunneridae</taxon>
        <taxon>Pentapetalae</taxon>
        <taxon>rosids</taxon>
        <taxon>malvids</taxon>
        <taxon>Malvales</taxon>
        <taxon>Malvaceae</taxon>
        <taxon>Malvoideae</taxon>
        <taxon>Hibiscus</taxon>
    </lineage>
</organism>